<evidence type="ECO:0000256" key="2">
    <source>
        <dbReference type="ARBA" id="ARBA00022747"/>
    </source>
</evidence>
<dbReference type="InterPro" id="IPR000055">
    <property type="entry name" value="Restrct_endonuc_typeI_TRD"/>
</dbReference>
<dbReference type="InterPro" id="IPR044946">
    <property type="entry name" value="Restrct_endonuc_typeI_TRD_sf"/>
</dbReference>
<accession>A0A2X0WVC8</accession>
<evidence type="ECO:0000259" key="4">
    <source>
        <dbReference type="Pfam" id="PF01420"/>
    </source>
</evidence>
<evidence type="ECO:0000313" key="5">
    <source>
        <dbReference type="EMBL" id="SPT70442.1"/>
    </source>
</evidence>
<evidence type="ECO:0000313" key="6">
    <source>
        <dbReference type="Proteomes" id="UP000250086"/>
    </source>
</evidence>
<protein>
    <submittedName>
        <fullName evidence="5">Predicted nucleotidyltransferases</fullName>
    </submittedName>
</protein>
<dbReference type="Pfam" id="PF01420">
    <property type="entry name" value="Methylase_S"/>
    <property type="match status" value="1"/>
</dbReference>
<keyword evidence="6" id="KW-1185">Reference proteome</keyword>
<dbReference type="GO" id="GO:0003677">
    <property type="term" value="F:DNA binding"/>
    <property type="evidence" value="ECO:0007669"/>
    <property type="project" value="UniProtKB-KW"/>
</dbReference>
<keyword evidence="3" id="KW-0238">DNA-binding</keyword>
<dbReference type="InterPro" id="IPR052021">
    <property type="entry name" value="Type-I_RS_S_subunit"/>
</dbReference>
<dbReference type="AlphaFoldDB" id="A0A2X0WVC8"/>
<dbReference type="Gene3D" id="3.90.220.20">
    <property type="entry name" value="DNA methylase specificity domains"/>
    <property type="match status" value="1"/>
</dbReference>
<dbReference type="SUPFAM" id="SSF116734">
    <property type="entry name" value="DNA methylase specificity domain"/>
    <property type="match status" value="1"/>
</dbReference>
<dbReference type="PANTHER" id="PTHR30408:SF12">
    <property type="entry name" value="TYPE I RESTRICTION ENZYME MJAVIII SPECIFICITY SUBUNIT"/>
    <property type="match status" value="1"/>
</dbReference>
<dbReference type="PANTHER" id="PTHR30408">
    <property type="entry name" value="TYPE-1 RESTRICTION ENZYME ECOKI SPECIFICITY PROTEIN"/>
    <property type="match status" value="1"/>
</dbReference>
<organism evidence="5 6">
    <name type="scientific">Anaerobiospirillum thomasii</name>
    <dbReference type="NCBI Taxonomy" id="179995"/>
    <lineage>
        <taxon>Bacteria</taxon>
        <taxon>Pseudomonadati</taxon>
        <taxon>Pseudomonadota</taxon>
        <taxon>Gammaproteobacteria</taxon>
        <taxon>Aeromonadales</taxon>
        <taxon>Succinivibrionaceae</taxon>
        <taxon>Anaerobiospirillum</taxon>
    </lineage>
</organism>
<name>A0A2X0WVC8_9GAMM</name>
<comment type="similarity">
    <text evidence="1">Belongs to the type-I restriction system S methylase family.</text>
</comment>
<sequence length="141" mass="15820">MLSKSRFIELIGDYDLSLKKKEWIYLKDLGEIVGGATPKTSDPLLWDGNFKWITPAELTESTYIITESERHLTQMGVKSCSLQTLPKGTVLLTSRAPIGKVAIAGVDMFCNQGFKNIICGKGLRAKYLCYLLKLNSRVRYP</sequence>
<reference evidence="5 6" key="1">
    <citation type="submission" date="2018-06" db="EMBL/GenBank/DDBJ databases">
        <authorList>
            <consortium name="Pathogen Informatics"/>
            <person name="Doyle S."/>
        </authorList>
    </citation>
    <scope>NUCLEOTIDE SEQUENCE [LARGE SCALE GENOMIC DNA]</scope>
    <source>
        <strain evidence="5 6">NCTC13093</strain>
    </source>
</reference>
<evidence type="ECO:0000256" key="3">
    <source>
        <dbReference type="ARBA" id="ARBA00023125"/>
    </source>
</evidence>
<dbReference type="Proteomes" id="UP000250086">
    <property type="component" value="Unassembled WGS sequence"/>
</dbReference>
<dbReference type="GO" id="GO:0009307">
    <property type="term" value="P:DNA restriction-modification system"/>
    <property type="evidence" value="ECO:0007669"/>
    <property type="project" value="UniProtKB-KW"/>
</dbReference>
<dbReference type="GO" id="GO:0016740">
    <property type="term" value="F:transferase activity"/>
    <property type="evidence" value="ECO:0007669"/>
    <property type="project" value="UniProtKB-KW"/>
</dbReference>
<keyword evidence="2" id="KW-0680">Restriction system</keyword>
<dbReference type="REBASE" id="377841">
    <property type="entry name" value="S1.Ath13093ORF1858P"/>
</dbReference>
<gene>
    <name evidence="5" type="ORF">NCTC13093_01857</name>
</gene>
<dbReference type="RefSeq" id="WP_113744514.1">
    <property type="nucleotide sequence ID" value="NZ_UAPV01000001.1"/>
</dbReference>
<evidence type="ECO:0000256" key="1">
    <source>
        <dbReference type="ARBA" id="ARBA00010923"/>
    </source>
</evidence>
<feature type="domain" description="Type I restriction modification DNA specificity" evidence="4">
    <location>
        <begin position="24"/>
        <end position="135"/>
    </location>
</feature>
<proteinExistence type="inferred from homology"/>
<dbReference type="EMBL" id="UAPV01000001">
    <property type="protein sequence ID" value="SPT70442.1"/>
    <property type="molecule type" value="Genomic_DNA"/>
</dbReference>
<keyword evidence="5" id="KW-0808">Transferase</keyword>